<name>A0A6A6H180_VIRVR</name>
<feature type="domain" description="Erythromycin biosynthesis protein CIII-like C-terminal" evidence="2">
    <location>
        <begin position="376"/>
        <end position="485"/>
    </location>
</feature>
<evidence type="ECO:0000259" key="2">
    <source>
        <dbReference type="Pfam" id="PF06722"/>
    </source>
</evidence>
<feature type="non-terminal residue" evidence="3">
    <location>
        <position position="508"/>
    </location>
</feature>
<dbReference type="SUPFAM" id="SSF53756">
    <property type="entry name" value="UDP-Glycosyltransferase/glycogen phosphorylase"/>
    <property type="match status" value="1"/>
</dbReference>
<protein>
    <submittedName>
        <fullName evidence="3">Glycosyltransferase family 1 protein</fullName>
    </submittedName>
</protein>
<dbReference type="AlphaFoldDB" id="A0A6A6H180"/>
<dbReference type="PANTHER" id="PTHR48050:SF13">
    <property type="entry name" value="STEROL 3-BETA-GLUCOSYLTRANSFERASE UGT80A2"/>
    <property type="match status" value="1"/>
</dbReference>
<dbReference type="InterPro" id="IPR050426">
    <property type="entry name" value="Glycosyltransferase_28"/>
</dbReference>
<keyword evidence="4" id="KW-1185">Reference proteome</keyword>
<dbReference type="OrthoDB" id="5835829at2759"/>
<dbReference type="Pfam" id="PF06722">
    <property type="entry name" value="EryCIII-like_C"/>
    <property type="match status" value="1"/>
</dbReference>
<dbReference type="EMBL" id="ML991822">
    <property type="protein sequence ID" value="KAF2231836.1"/>
    <property type="molecule type" value="Genomic_DNA"/>
</dbReference>
<evidence type="ECO:0000313" key="3">
    <source>
        <dbReference type="EMBL" id="KAF2231836.1"/>
    </source>
</evidence>
<dbReference type="GO" id="GO:0016758">
    <property type="term" value="F:hexosyltransferase activity"/>
    <property type="evidence" value="ECO:0007669"/>
    <property type="project" value="UniProtKB-ARBA"/>
</dbReference>
<keyword evidence="1 3" id="KW-0808">Transferase</keyword>
<dbReference type="InterPro" id="IPR002213">
    <property type="entry name" value="UDP_glucos_trans"/>
</dbReference>
<dbReference type="InterPro" id="IPR010610">
    <property type="entry name" value="EryCIII-like_C"/>
</dbReference>
<organism evidence="3 4">
    <name type="scientific">Viridothelium virens</name>
    <name type="common">Speckled blister lichen</name>
    <name type="synonym">Trypethelium virens</name>
    <dbReference type="NCBI Taxonomy" id="1048519"/>
    <lineage>
        <taxon>Eukaryota</taxon>
        <taxon>Fungi</taxon>
        <taxon>Dikarya</taxon>
        <taxon>Ascomycota</taxon>
        <taxon>Pezizomycotina</taxon>
        <taxon>Dothideomycetes</taxon>
        <taxon>Dothideomycetes incertae sedis</taxon>
        <taxon>Trypetheliales</taxon>
        <taxon>Trypetheliaceae</taxon>
        <taxon>Viridothelium</taxon>
    </lineage>
</organism>
<proteinExistence type="predicted"/>
<dbReference type="CDD" id="cd03784">
    <property type="entry name" value="GT1_Gtf-like"/>
    <property type="match status" value="1"/>
</dbReference>
<evidence type="ECO:0000256" key="1">
    <source>
        <dbReference type="ARBA" id="ARBA00022679"/>
    </source>
</evidence>
<dbReference type="Gene3D" id="3.40.50.2000">
    <property type="entry name" value="Glycogen Phosphorylase B"/>
    <property type="match status" value="2"/>
</dbReference>
<dbReference type="GO" id="GO:0008194">
    <property type="term" value="F:UDP-glycosyltransferase activity"/>
    <property type="evidence" value="ECO:0007669"/>
    <property type="project" value="InterPro"/>
</dbReference>
<sequence length="508" mass="55166">MPGTLRSSLGAIALLPILAFVAVQFYSPGFIKELTRQWILTGSSGGAVVGLRSSTPIIMAALTAFGHIEKVSTIAEGLVKRGYPVTFVSGSVFKDSIEKIGAAFEPMDGPAALLWEEDMAHFMSLPEGEEKEQFIMNAVWIDALPYFESTMQRVFAEHKRKHGKDRPIIYIGDFSFPGLAPQVFGAPGIKPDTYLGLGLSALMMESNDTFPFRDPRVPSTSPQSRAIHLHAQQHQYRESLSIALNTAYESRLRSLGATAPSIPAMFESFYHLSELHLQLNIPDFEFPRADLALPVHFIGPLPIVGVAPRALPPWWADLLAAKAAGKRVVAVSSGSQDNNPDDLIWPTLRACADMEDVFVVATLVATDPNSTTTGDGGAELMAAVPQNARVARFVPYDLLLPHASLMVSSGGWGAVQHGLRAGVPMVVSGVAQDKATVCALVEWAGIGVNLRARRPGEERLRGAVREVLGNRRYREKVAELAAKARRYDPIAEVDRIIQEVVENGGKVR</sequence>
<reference evidence="3" key="1">
    <citation type="journal article" date="2020" name="Stud. Mycol.">
        <title>101 Dothideomycetes genomes: a test case for predicting lifestyles and emergence of pathogens.</title>
        <authorList>
            <person name="Haridas S."/>
            <person name="Albert R."/>
            <person name="Binder M."/>
            <person name="Bloem J."/>
            <person name="Labutti K."/>
            <person name="Salamov A."/>
            <person name="Andreopoulos B."/>
            <person name="Baker S."/>
            <person name="Barry K."/>
            <person name="Bills G."/>
            <person name="Bluhm B."/>
            <person name="Cannon C."/>
            <person name="Castanera R."/>
            <person name="Culley D."/>
            <person name="Daum C."/>
            <person name="Ezra D."/>
            <person name="Gonzalez J."/>
            <person name="Henrissat B."/>
            <person name="Kuo A."/>
            <person name="Liang C."/>
            <person name="Lipzen A."/>
            <person name="Lutzoni F."/>
            <person name="Magnuson J."/>
            <person name="Mondo S."/>
            <person name="Nolan M."/>
            <person name="Ohm R."/>
            <person name="Pangilinan J."/>
            <person name="Park H.-J."/>
            <person name="Ramirez L."/>
            <person name="Alfaro M."/>
            <person name="Sun H."/>
            <person name="Tritt A."/>
            <person name="Yoshinaga Y."/>
            <person name="Zwiers L.-H."/>
            <person name="Turgeon B."/>
            <person name="Goodwin S."/>
            <person name="Spatafora J."/>
            <person name="Crous P."/>
            <person name="Grigoriev I."/>
        </authorList>
    </citation>
    <scope>NUCLEOTIDE SEQUENCE</scope>
    <source>
        <strain evidence="3">Tuck. ex Michener</strain>
    </source>
</reference>
<dbReference type="Proteomes" id="UP000800092">
    <property type="component" value="Unassembled WGS sequence"/>
</dbReference>
<dbReference type="PANTHER" id="PTHR48050">
    <property type="entry name" value="STEROL 3-BETA-GLUCOSYLTRANSFERASE"/>
    <property type="match status" value="1"/>
</dbReference>
<accession>A0A6A6H180</accession>
<gene>
    <name evidence="3" type="ORF">EV356DRAFT_506468</name>
</gene>
<evidence type="ECO:0000313" key="4">
    <source>
        <dbReference type="Proteomes" id="UP000800092"/>
    </source>
</evidence>